<reference evidence="1 2" key="1">
    <citation type="submission" date="2018-11" db="EMBL/GenBank/DDBJ databases">
        <authorList>
            <consortium name="Pathogen Informatics"/>
        </authorList>
    </citation>
    <scope>NUCLEOTIDE SEQUENCE [LARGE SCALE GENOMIC DNA]</scope>
    <source>
        <strain evidence="1 2">Zambia</strain>
    </source>
</reference>
<proteinExistence type="predicted"/>
<dbReference type="EMBL" id="UZAI01000399">
    <property type="protein sequence ID" value="VDO52683.1"/>
    <property type="molecule type" value="Genomic_DNA"/>
</dbReference>
<evidence type="ECO:0000313" key="1">
    <source>
        <dbReference type="EMBL" id="VDO52683.1"/>
    </source>
</evidence>
<name>A0A183LD52_9TREM</name>
<evidence type="ECO:0000313" key="2">
    <source>
        <dbReference type="Proteomes" id="UP000277204"/>
    </source>
</evidence>
<dbReference type="AlphaFoldDB" id="A0A183LD52"/>
<protein>
    <submittedName>
        <fullName evidence="1">Uncharacterized protein</fullName>
    </submittedName>
</protein>
<organism evidence="1 2">
    <name type="scientific">Schistosoma margrebowiei</name>
    <dbReference type="NCBI Taxonomy" id="48269"/>
    <lineage>
        <taxon>Eukaryota</taxon>
        <taxon>Metazoa</taxon>
        <taxon>Spiralia</taxon>
        <taxon>Lophotrochozoa</taxon>
        <taxon>Platyhelminthes</taxon>
        <taxon>Trematoda</taxon>
        <taxon>Digenea</taxon>
        <taxon>Strigeidida</taxon>
        <taxon>Schistosomatoidea</taxon>
        <taxon>Schistosomatidae</taxon>
        <taxon>Schistosoma</taxon>
    </lineage>
</organism>
<accession>A0A183LD52</accession>
<dbReference type="STRING" id="48269.A0A183LD52"/>
<sequence>MVVGGSQQEILPLGTRQQGKPVILRELCSLTGSISCHPASHLVNQNNLIQYEQFINQLNWKNYEIKELSIQPSLDYIGNMNIDWLPISKGDMPKSINLSKKSKIDKINYKQLINDLFMKDLFHSSID</sequence>
<dbReference type="Proteomes" id="UP000277204">
    <property type="component" value="Unassembled WGS sequence"/>
</dbReference>
<gene>
    <name evidence="1" type="ORF">SMRZ_LOCUS1727</name>
</gene>
<keyword evidence="2" id="KW-1185">Reference proteome</keyword>